<reference evidence="2" key="1">
    <citation type="submission" date="2022-04" db="EMBL/GenBank/DDBJ databases">
        <title>Carnegiea gigantea Genome sequencing and assembly v2.</title>
        <authorList>
            <person name="Copetti D."/>
            <person name="Sanderson M.J."/>
            <person name="Burquez A."/>
            <person name="Wojciechowski M.F."/>
        </authorList>
    </citation>
    <scope>NUCLEOTIDE SEQUENCE</scope>
    <source>
        <strain evidence="2">SGP5-SGP5p</strain>
        <tissue evidence="2">Aerial part</tissue>
    </source>
</reference>
<feature type="region of interest" description="Disordered" evidence="1">
    <location>
        <begin position="105"/>
        <end position="158"/>
    </location>
</feature>
<sequence length="158" mass="17831">MQPKNAKVQWLWAGLKHFTLTEDVGSSVLVGVLVGVLLSGIKSSFYQDIPTDIDFSILRSSKIMLRLHQACVCYETNSQVLFPGQCPSLERKFTSCFQEWWSKVGNSRRKRDDSSDQTIQRDEGPSGSKPKLKIVHSEKPLRPPILVIENNTSQTKIP</sequence>
<comment type="caution">
    <text evidence="2">The sequence shown here is derived from an EMBL/GenBank/DDBJ whole genome shotgun (WGS) entry which is preliminary data.</text>
</comment>
<organism evidence="2 3">
    <name type="scientific">Carnegiea gigantea</name>
    <dbReference type="NCBI Taxonomy" id="171969"/>
    <lineage>
        <taxon>Eukaryota</taxon>
        <taxon>Viridiplantae</taxon>
        <taxon>Streptophyta</taxon>
        <taxon>Embryophyta</taxon>
        <taxon>Tracheophyta</taxon>
        <taxon>Spermatophyta</taxon>
        <taxon>Magnoliopsida</taxon>
        <taxon>eudicotyledons</taxon>
        <taxon>Gunneridae</taxon>
        <taxon>Pentapetalae</taxon>
        <taxon>Caryophyllales</taxon>
        <taxon>Cactineae</taxon>
        <taxon>Cactaceae</taxon>
        <taxon>Cactoideae</taxon>
        <taxon>Echinocereeae</taxon>
        <taxon>Carnegiea</taxon>
    </lineage>
</organism>
<proteinExistence type="predicted"/>
<evidence type="ECO:0000313" key="2">
    <source>
        <dbReference type="EMBL" id="KAJ8424126.1"/>
    </source>
</evidence>
<dbReference type="OrthoDB" id="1750307at2759"/>
<protein>
    <submittedName>
        <fullName evidence="2">Uncharacterized protein</fullName>
    </submittedName>
</protein>
<gene>
    <name evidence="2" type="ORF">Cgig2_002652</name>
</gene>
<accession>A0A9Q1GRP7</accession>
<name>A0A9Q1GRP7_9CARY</name>
<feature type="compositionally biased region" description="Basic and acidic residues" evidence="1">
    <location>
        <begin position="110"/>
        <end position="124"/>
    </location>
</feature>
<dbReference type="EMBL" id="JAKOGI010001769">
    <property type="protein sequence ID" value="KAJ8424126.1"/>
    <property type="molecule type" value="Genomic_DNA"/>
</dbReference>
<evidence type="ECO:0000313" key="3">
    <source>
        <dbReference type="Proteomes" id="UP001153076"/>
    </source>
</evidence>
<keyword evidence="3" id="KW-1185">Reference proteome</keyword>
<feature type="compositionally biased region" description="Polar residues" evidence="1">
    <location>
        <begin position="149"/>
        <end position="158"/>
    </location>
</feature>
<evidence type="ECO:0000256" key="1">
    <source>
        <dbReference type="SAM" id="MobiDB-lite"/>
    </source>
</evidence>
<dbReference type="Proteomes" id="UP001153076">
    <property type="component" value="Unassembled WGS sequence"/>
</dbReference>
<dbReference type="AlphaFoldDB" id="A0A9Q1GRP7"/>